<evidence type="ECO:0000313" key="3">
    <source>
        <dbReference type="EMBL" id="EOY03738.1"/>
    </source>
</evidence>
<keyword evidence="2" id="KW-0732">Signal</keyword>
<feature type="signal peptide" evidence="2">
    <location>
        <begin position="1"/>
        <end position="27"/>
    </location>
</feature>
<evidence type="ECO:0000256" key="1">
    <source>
        <dbReference type="SAM" id="MobiDB-lite"/>
    </source>
</evidence>
<dbReference type="HOGENOM" id="CLU_1889527_0_0_1"/>
<name>A0A061EGI4_THECC</name>
<dbReference type="OMA" id="AILIMMM"/>
<feature type="region of interest" description="Disordered" evidence="1">
    <location>
        <begin position="103"/>
        <end position="132"/>
    </location>
</feature>
<evidence type="ECO:0000313" key="4">
    <source>
        <dbReference type="Proteomes" id="UP000026915"/>
    </source>
</evidence>
<dbReference type="Gramene" id="EOY03738">
    <property type="protein sequence ID" value="EOY03738"/>
    <property type="gene ID" value="TCM_018893"/>
</dbReference>
<feature type="chain" id="PRO_5001601609" description="Rapid ALkalinization Factor" evidence="2">
    <location>
        <begin position="28"/>
        <end position="132"/>
    </location>
</feature>
<dbReference type="Proteomes" id="UP000026915">
    <property type="component" value="Chromosome 4"/>
</dbReference>
<sequence length="132" mass="14619">MGDNQRRGLLLAILITMMTVSINHCAAASLEKKRSSLHCNSSIQECFLSEEDEEGLDLSLVESETSHVFPDQASASNSLNNKNVYLALFPDARCGRNDKGGLKCTPPGNHRIKPPHCNNPYNRECGKQHKRP</sequence>
<accession>A0A061EGI4</accession>
<evidence type="ECO:0000256" key="2">
    <source>
        <dbReference type="SAM" id="SignalP"/>
    </source>
</evidence>
<gene>
    <name evidence="3" type="ORF">TCM_018893</name>
</gene>
<keyword evidence="4" id="KW-1185">Reference proteome</keyword>
<reference evidence="3 4" key="1">
    <citation type="journal article" date="2013" name="Genome Biol.">
        <title>The genome sequence of the most widely cultivated cacao type and its use to identify candidate genes regulating pod color.</title>
        <authorList>
            <person name="Motamayor J.C."/>
            <person name="Mockaitis K."/>
            <person name="Schmutz J."/>
            <person name="Haiminen N."/>
            <person name="Iii D.L."/>
            <person name="Cornejo O."/>
            <person name="Findley S.D."/>
            <person name="Zheng P."/>
            <person name="Utro F."/>
            <person name="Royaert S."/>
            <person name="Saski C."/>
            <person name="Jenkins J."/>
            <person name="Podicheti R."/>
            <person name="Zhao M."/>
            <person name="Scheffler B.E."/>
            <person name="Stack J.C."/>
            <person name="Feltus F.A."/>
            <person name="Mustiga G.M."/>
            <person name="Amores F."/>
            <person name="Phillips W."/>
            <person name="Marelli J.P."/>
            <person name="May G.D."/>
            <person name="Shapiro H."/>
            <person name="Ma J."/>
            <person name="Bustamante C.D."/>
            <person name="Schnell R.J."/>
            <person name="Main D."/>
            <person name="Gilbert D."/>
            <person name="Parida L."/>
            <person name="Kuhn D.N."/>
        </authorList>
    </citation>
    <scope>NUCLEOTIDE SEQUENCE [LARGE SCALE GENOMIC DNA]</scope>
    <source>
        <strain evidence="4">cv. Matina 1-6</strain>
    </source>
</reference>
<protein>
    <recommendedName>
        <fullName evidence="5">Rapid ALkalinization Factor</fullName>
    </recommendedName>
</protein>
<proteinExistence type="predicted"/>
<dbReference type="InParanoid" id="A0A061EGI4"/>
<dbReference type="EMBL" id="CM001882">
    <property type="protein sequence ID" value="EOY03738.1"/>
    <property type="molecule type" value="Genomic_DNA"/>
</dbReference>
<organism evidence="3 4">
    <name type="scientific">Theobroma cacao</name>
    <name type="common">Cacao</name>
    <name type="synonym">Cocoa</name>
    <dbReference type="NCBI Taxonomy" id="3641"/>
    <lineage>
        <taxon>Eukaryota</taxon>
        <taxon>Viridiplantae</taxon>
        <taxon>Streptophyta</taxon>
        <taxon>Embryophyta</taxon>
        <taxon>Tracheophyta</taxon>
        <taxon>Spermatophyta</taxon>
        <taxon>Magnoliopsida</taxon>
        <taxon>eudicotyledons</taxon>
        <taxon>Gunneridae</taxon>
        <taxon>Pentapetalae</taxon>
        <taxon>rosids</taxon>
        <taxon>malvids</taxon>
        <taxon>Malvales</taxon>
        <taxon>Malvaceae</taxon>
        <taxon>Byttnerioideae</taxon>
        <taxon>Theobroma</taxon>
    </lineage>
</organism>
<dbReference type="AlphaFoldDB" id="A0A061EGI4"/>
<evidence type="ECO:0008006" key="5">
    <source>
        <dbReference type="Google" id="ProtNLM"/>
    </source>
</evidence>